<reference evidence="2 5" key="1">
    <citation type="journal article" date="2019" name="Sci. Rep.">
        <title>Orb-weaving spider Araneus ventricosus genome elucidates the spidroin gene catalogue.</title>
        <authorList>
            <person name="Kono N."/>
            <person name="Nakamura H."/>
            <person name="Ohtoshi R."/>
            <person name="Moran D.A.P."/>
            <person name="Shinohara A."/>
            <person name="Yoshida Y."/>
            <person name="Fujiwara M."/>
            <person name="Mori M."/>
            <person name="Tomita M."/>
            <person name="Arakawa K."/>
        </authorList>
    </citation>
    <scope>NUCLEOTIDE SEQUENCE [LARGE SCALE GENOMIC DNA]</scope>
</reference>
<proteinExistence type="predicted"/>
<accession>A0A4Y2V2H7</accession>
<protein>
    <submittedName>
        <fullName evidence="2">Uncharacterized protein</fullName>
    </submittedName>
</protein>
<dbReference type="EMBL" id="BGPR01042151">
    <property type="protein sequence ID" value="GBO18533.1"/>
    <property type="molecule type" value="Genomic_DNA"/>
</dbReference>
<name>A0A4Y2V2H7_ARAVE</name>
<feature type="region of interest" description="Disordered" evidence="1">
    <location>
        <begin position="1"/>
        <end position="22"/>
    </location>
</feature>
<evidence type="ECO:0000256" key="1">
    <source>
        <dbReference type="SAM" id="MobiDB-lite"/>
    </source>
</evidence>
<evidence type="ECO:0000313" key="3">
    <source>
        <dbReference type="EMBL" id="GBO18073.1"/>
    </source>
</evidence>
<dbReference type="Proteomes" id="UP000499080">
    <property type="component" value="Unassembled WGS sequence"/>
</dbReference>
<gene>
    <name evidence="3" type="ORF">AVEN_124943_1</name>
    <name evidence="4" type="ORF">AVEN_125915_1</name>
    <name evidence="2" type="ORF">AVEN_155241_1</name>
</gene>
<dbReference type="AlphaFoldDB" id="A0A4Y2V2H7"/>
<comment type="caution">
    <text evidence="2">The sequence shown here is derived from an EMBL/GenBank/DDBJ whole genome shotgun (WGS) entry which is preliminary data.</text>
</comment>
<dbReference type="EMBL" id="BGPR01041736">
    <property type="protein sequence ID" value="GBO18073.1"/>
    <property type="molecule type" value="Genomic_DNA"/>
</dbReference>
<evidence type="ECO:0000313" key="2">
    <source>
        <dbReference type="EMBL" id="GBO17957.1"/>
    </source>
</evidence>
<dbReference type="EMBL" id="BGPR01041646">
    <property type="protein sequence ID" value="GBO17957.1"/>
    <property type="molecule type" value="Genomic_DNA"/>
</dbReference>
<organism evidence="2 5">
    <name type="scientific">Araneus ventricosus</name>
    <name type="common">Orbweaver spider</name>
    <name type="synonym">Epeira ventricosa</name>
    <dbReference type="NCBI Taxonomy" id="182803"/>
    <lineage>
        <taxon>Eukaryota</taxon>
        <taxon>Metazoa</taxon>
        <taxon>Ecdysozoa</taxon>
        <taxon>Arthropoda</taxon>
        <taxon>Chelicerata</taxon>
        <taxon>Arachnida</taxon>
        <taxon>Araneae</taxon>
        <taxon>Araneomorphae</taxon>
        <taxon>Entelegynae</taxon>
        <taxon>Araneoidea</taxon>
        <taxon>Araneidae</taxon>
        <taxon>Araneus</taxon>
    </lineage>
</organism>
<evidence type="ECO:0000313" key="5">
    <source>
        <dbReference type="Proteomes" id="UP000499080"/>
    </source>
</evidence>
<keyword evidence="5" id="KW-1185">Reference proteome</keyword>
<sequence length="96" mass="10895">MNGTDGSKLAEHSPKTTSTGDLHVKEMHSLICTNYRASVHDIEDHQQNSFYTIFTDNLRTHGTIANYLPCLLIHERNLIRVTASQEFLDHSSLNQN</sequence>
<evidence type="ECO:0000313" key="4">
    <source>
        <dbReference type="EMBL" id="GBO18533.1"/>
    </source>
</evidence>